<keyword evidence="3" id="KW-1185">Reference proteome</keyword>
<evidence type="ECO:0000313" key="2">
    <source>
        <dbReference type="EMBL" id="KAF7398520.1"/>
    </source>
</evidence>
<gene>
    <name evidence="2" type="ORF">HZH66_006417</name>
</gene>
<proteinExistence type="predicted"/>
<feature type="compositionally biased region" description="Low complexity" evidence="1">
    <location>
        <begin position="40"/>
        <end position="50"/>
    </location>
</feature>
<dbReference type="AlphaFoldDB" id="A0A834N6F1"/>
<evidence type="ECO:0000256" key="1">
    <source>
        <dbReference type="SAM" id="MobiDB-lite"/>
    </source>
</evidence>
<protein>
    <submittedName>
        <fullName evidence="2">Uncharacterized protein</fullName>
    </submittedName>
</protein>
<dbReference type="Proteomes" id="UP000614350">
    <property type="component" value="Unassembled WGS sequence"/>
</dbReference>
<evidence type="ECO:0000313" key="3">
    <source>
        <dbReference type="Proteomes" id="UP000614350"/>
    </source>
</evidence>
<accession>A0A834N6F1</accession>
<feature type="compositionally biased region" description="Basic and acidic residues" evidence="1">
    <location>
        <begin position="24"/>
        <end position="34"/>
    </location>
</feature>
<organism evidence="2 3">
    <name type="scientific">Vespula vulgaris</name>
    <name type="common">Yellow jacket</name>
    <name type="synonym">Wasp</name>
    <dbReference type="NCBI Taxonomy" id="7454"/>
    <lineage>
        <taxon>Eukaryota</taxon>
        <taxon>Metazoa</taxon>
        <taxon>Ecdysozoa</taxon>
        <taxon>Arthropoda</taxon>
        <taxon>Hexapoda</taxon>
        <taxon>Insecta</taxon>
        <taxon>Pterygota</taxon>
        <taxon>Neoptera</taxon>
        <taxon>Endopterygota</taxon>
        <taxon>Hymenoptera</taxon>
        <taxon>Apocrita</taxon>
        <taxon>Aculeata</taxon>
        <taxon>Vespoidea</taxon>
        <taxon>Vespidae</taxon>
        <taxon>Vespinae</taxon>
        <taxon>Vespula</taxon>
    </lineage>
</organism>
<dbReference type="EMBL" id="JACSEA010000006">
    <property type="protein sequence ID" value="KAF7398520.1"/>
    <property type="molecule type" value="Genomic_DNA"/>
</dbReference>
<feature type="region of interest" description="Disordered" evidence="1">
    <location>
        <begin position="13"/>
        <end position="66"/>
    </location>
</feature>
<sequence length="78" mass="8321">MMSVSTINHLLETTGVLPSQLVDGTERVPDKLMASEEGPGPRLAPAAARPPDYRPQNPLHSRSHLGCVVPGPSIRISL</sequence>
<reference evidence="2" key="1">
    <citation type="journal article" date="2020" name="G3 (Bethesda)">
        <title>High-Quality Assemblies for Three Invasive Social Wasps from the &lt;i&gt;Vespula&lt;/i&gt; Genus.</title>
        <authorList>
            <person name="Harrop T.W.R."/>
            <person name="Guhlin J."/>
            <person name="McLaughlin G.M."/>
            <person name="Permina E."/>
            <person name="Stockwell P."/>
            <person name="Gilligan J."/>
            <person name="Le Lec M.F."/>
            <person name="Gruber M.A.M."/>
            <person name="Quinn O."/>
            <person name="Lovegrove M."/>
            <person name="Duncan E.J."/>
            <person name="Remnant E.J."/>
            <person name="Van Eeckhoven J."/>
            <person name="Graham B."/>
            <person name="Knapp R.A."/>
            <person name="Langford K.W."/>
            <person name="Kronenberg Z."/>
            <person name="Press M.O."/>
            <person name="Eacker S.M."/>
            <person name="Wilson-Rankin E.E."/>
            <person name="Purcell J."/>
            <person name="Lester P.J."/>
            <person name="Dearden P.K."/>
        </authorList>
    </citation>
    <scope>NUCLEOTIDE SEQUENCE</scope>
    <source>
        <strain evidence="2">Marl-1</strain>
    </source>
</reference>
<name>A0A834N6F1_VESVU</name>
<comment type="caution">
    <text evidence="2">The sequence shown here is derived from an EMBL/GenBank/DDBJ whole genome shotgun (WGS) entry which is preliminary data.</text>
</comment>